<evidence type="ECO:0000313" key="2">
    <source>
        <dbReference type="Proteomes" id="UP000240042"/>
    </source>
</evidence>
<protein>
    <recommendedName>
        <fullName evidence="3">SMP-30/Gluconolaconase/LRE-like region-containing protein</fullName>
    </recommendedName>
</protein>
<keyword evidence="2" id="KW-1185">Reference proteome</keyword>
<name>A0A1I1E984_BREAD</name>
<evidence type="ECO:0008006" key="3">
    <source>
        <dbReference type="Google" id="ProtNLM"/>
    </source>
</evidence>
<dbReference type="Gene3D" id="2.120.10.30">
    <property type="entry name" value="TolB, C-terminal domain"/>
    <property type="match status" value="1"/>
</dbReference>
<dbReference type="EMBL" id="FOKY01000009">
    <property type="protein sequence ID" value="SFB83627.1"/>
    <property type="molecule type" value="Genomic_DNA"/>
</dbReference>
<dbReference type="RefSeq" id="WP_092319269.1">
    <property type="nucleotide sequence ID" value="NZ_FOKY01000009.1"/>
</dbReference>
<reference evidence="2" key="1">
    <citation type="submission" date="2016-10" db="EMBL/GenBank/DDBJ databases">
        <authorList>
            <person name="Varghese N."/>
            <person name="Submissions S."/>
        </authorList>
    </citation>
    <scope>NUCLEOTIDE SEQUENCE [LARGE SCALE GENOMIC DNA]</scope>
    <source>
        <strain evidence="2">ATCC 43811</strain>
    </source>
</reference>
<dbReference type="PROSITE" id="PS51257">
    <property type="entry name" value="PROKAR_LIPOPROTEIN"/>
    <property type="match status" value="1"/>
</dbReference>
<dbReference type="InterPro" id="IPR011042">
    <property type="entry name" value="6-blade_b-propeller_TolB-like"/>
</dbReference>
<dbReference type="SUPFAM" id="SSF101898">
    <property type="entry name" value="NHL repeat"/>
    <property type="match status" value="1"/>
</dbReference>
<gene>
    <name evidence="1" type="ORF">SAMN02745150_01011</name>
</gene>
<evidence type="ECO:0000313" key="1">
    <source>
        <dbReference type="EMBL" id="SFB83627.1"/>
    </source>
</evidence>
<sequence>MNVQKYIILVAALLTSACGTGKKTQQSCRPRYLATSGASEKQILIVDSGVTEFSTPESVAIHNNMVYVANLGGQPRKSKRAGFFTRFAFDGTQVEKLFVGKLDDPKGFAFLNDDVMVVSDHPSVKLLNVATGKVITTFNIADASFLNDVAVINKETIVLSDTGSGTLYRITLSPNLDSIVQVIPITGLNATLNGINGITYDAESNKLFLVDSTFGGQPAKGNIYDFQFTTDDFSVGTLSAPWLSEPLGGGKLDGIAYVKGYVIVSDWDTGFYIFDANTKQLVSKGTGVNSAADFSVYKDKIWFPEFLNNKVYFVRLPRELRSK</sequence>
<dbReference type="AlphaFoldDB" id="A0A1I1E984"/>
<organism evidence="1 2">
    <name type="scientific">Brevinema andersonii</name>
    <dbReference type="NCBI Taxonomy" id="34097"/>
    <lineage>
        <taxon>Bacteria</taxon>
        <taxon>Pseudomonadati</taxon>
        <taxon>Spirochaetota</taxon>
        <taxon>Spirochaetia</taxon>
        <taxon>Brevinematales</taxon>
        <taxon>Brevinemataceae</taxon>
        <taxon>Brevinema</taxon>
    </lineage>
</organism>
<dbReference type="OrthoDB" id="7675395at2"/>
<accession>A0A1I1E984</accession>
<dbReference type="STRING" id="34097.SAMN02745150_01011"/>
<dbReference type="Proteomes" id="UP000240042">
    <property type="component" value="Unassembled WGS sequence"/>
</dbReference>
<proteinExistence type="predicted"/>